<accession>A0ABW3HZT5</accession>
<dbReference type="RefSeq" id="WP_377713380.1">
    <property type="nucleotide sequence ID" value="NZ_JBHTJM010000003.1"/>
</dbReference>
<dbReference type="Proteomes" id="UP001596997">
    <property type="component" value="Unassembled WGS sequence"/>
</dbReference>
<reference evidence="2" key="1">
    <citation type="journal article" date="2019" name="Int. J. Syst. Evol. Microbiol.">
        <title>The Global Catalogue of Microorganisms (GCM) 10K type strain sequencing project: providing services to taxonomists for standard genome sequencing and annotation.</title>
        <authorList>
            <consortium name="The Broad Institute Genomics Platform"/>
            <consortium name="The Broad Institute Genome Sequencing Center for Infectious Disease"/>
            <person name="Wu L."/>
            <person name="Ma J."/>
        </authorList>
    </citation>
    <scope>NUCLEOTIDE SEQUENCE [LARGE SCALE GENOMIC DNA]</scope>
    <source>
        <strain evidence="2">CCUG 62114</strain>
    </source>
</reference>
<evidence type="ECO:0000313" key="2">
    <source>
        <dbReference type="Proteomes" id="UP001596997"/>
    </source>
</evidence>
<proteinExistence type="predicted"/>
<protein>
    <submittedName>
        <fullName evidence="1">Uncharacterized protein</fullName>
    </submittedName>
</protein>
<comment type="caution">
    <text evidence="1">The sequence shown here is derived from an EMBL/GenBank/DDBJ whole genome shotgun (WGS) entry which is preliminary data.</text>
</comment>
<keyword evidence="2" id="KW-1185">Reference proteome</keyword>
<dbReference type="EMBL" id="JBHTJM010000003">
    <property type="protein sequence ID" value="MFD0963060.1"/>
    <property type="molecule type" value="Genomic_DNA"/>
</dbReference>
<organism evidence="1 2">
    <name type="scientific">Pseudofulvibacter geojedonensis</name>
    <dbReference type="NCBI Taxonomy" id="1123758"/>
    <lineage>
        <taxon>Bacteria</taxon>
        <taxon>Pseudomonadati</taxon>
        <taxon>Bacteroidota</taxon>
        <taxon>Flavobacteriia</taxon>
        <taxon>Flavobacteriales</taxon>
        <taxon>Flavobacteriaceae</taxon>
        <taxon>Pseudofulvibacter</taxon>
    </lineage>
</organism>
<name>A0ABW3HZT5_9FLAO</name>
<gene>
    <name evidence="1" type="ORF">ACFQ1O_03465</name>
</gene>
<evidence type="ECO:0000313" key="1">
    <source>
        <dbReference type="EMBL" id="MFD0963060.1"/>
    </source>
</evidence>
<sequence length="230" mass="26538">MKNIITILVLLITCISTAQKKKDLWLKDYVVKEKPKVPIQEVTPFVGEDQFVITYSAGDFNGDTLTDVIAVLGDKKEVDKQRKDSNKEEEIRRPLLILKRNDQGVLELMHKNDSVVYCYMCGSANGSPLTSILFTGNTFAVQHEAGKSNRWTRLITFEFDREKEVWLLKKDATSKYNIMNRKGFESEVKTQDDFGFIQFVNVDVYEDDLIKKRSKKNDRIEKVNVKLTTD</sequence>